<keyword evidence="1" id="KW-0812">Transmembrane</keyword>
<accession>A0ABN1JUZ3</accession>
<feature type="transmembrane region" description="Helical" evidence="1">
    <location>
        <begin position="136"/>
        <end position="164"/>
    </location>
</feature>
<protein>
    <submittedName>
        <fullName evidence="2">Tryptophan transporter</fullName>
    </submittedName>
</protein>
<feature type="transmembrane region" description="Helical" evidence="1">
    <location>
        <begin position="78"/>
        <end position="95"/>
    </location>
</feature>
<keyword evidence="3" id="KW-1185">Reference proteome</keyword>
<evidence type="ECO:0000313" key="2">
    <source>
        <dbReference type="EMBL" id="GAA0747188.1"/>
    </source>
</evidence>
<sequence>MKLKKLTICSLLLAIGLILHQIAPPIFLGMKPDFSLVMMFIALMVVANDYKTSLVVGIASGLLTAATTTFPAGQLPNIIDKLVTFHILFLIIKFTETKLNSQVRIAIISIIGTLISGSVFLGSALLLFSLPAPFTALFAGVVLPSTLANTVAGVILYNAVFMALKRSKSF</sequence>
<dbReference type="Proteomes" id="UP001501510">
    <property type="component" value="Unassembled WGS sequence"/>
</dbReference>
<comment type="caution">
    <text evidence="2">The sequence shown here is derived from an EMBL/GenBank/DDBJ whole genome shotgun (WGS) entry which is preliminary data.</text>
</comment>
<name>A0ABN1JUZ3_9CLOT</name>
<organism evidence="2 3">
    <name type="scientific">Clostridium oceanicum</name>
    <dbReference type="NCBI Taxonomy" id="1543"/>
    <lineage>
        <taxon>Bacteria</taxon>
        <taxon>Bacillati</taxon>
        <taxon>Bacillota</taxon>
        <taxon>Clostridia</taxon>
        <taxon>Eubacteriales</taxon>
        <taxon>Clostridiaceae</taxon>
        <taxon>Clostridium</taxon>
    </lineage>
</organism>
<proteinExistence type="predicted"/>
<dbReference type="Pfam" id="PF17099">
    <property type="entry name" value="TrpP"/>
    <property type="match status" value="1"/>
</dbReference>
<dbReference type="EMBL" id="BAAACG010000019">
    <property type="protein sequence ID" value="GAA0747188.1"/>
    <property type="molecule type" value="Genomic_DNA"/>
</dbReference>
<gene>
    <name evidence="2" type="ORF">GCM10008906_35890</name>
</gene>
<evidence type="ECO:0000313" key="3">
    <source>
        <dbReference type="Proteomes" id="UP001501510"/>
    </source>
</evidence>
<reference evidence="2 3" key="1">
    <citation type="journal article" date="2019" name="Int. J. Syst. Evol. Microbiol.">
        <title>The Global Catalogue of Microorganisms (GCM) 10K type strain sequencing project: providing services to taxonomists for standard genome sequencing and annotation.</title>
        <authorList>
            <consortium name="The Broad Institute Genomics Platform"/>
            <consortium name="The Broad Institute Genome Sequencing Center for Infectious Disease"/>
            <person name="Wu L."/>
            <person name="Ma J."/>
        </authorList>
    </citation>
    <scope>NUCLEOTIDE SEQUENCE [LARGE SCALE GENOMIC DNA]</scope>
    <source>
        <strain evidence="2 3">JCM 1407</strain>
    </source>
</reference>
<dbReference type="InterPro" id="IPR031360">
    <property type="entry name" value="TrpP"/>
</dbReference>
<keyword evidence="1" id="KW-1133">Transmembrane helix</keyword>
<dbReference type="RefSeq" id="WP_343763967.1">
    <property type="nucleotide sequence ID" value="NZ_BAAACG010000019.1"/>
</dbReference>
<keyword evidence="1" id="KW-0472">Membrane</keyword>
<feature type="transmembrane region" description="Helical" evidence="1">
    <location>
        <begin position="107"/>
        <end position="130"/>
    </location>
</feature>
<dbReference type="Gene3D" id="1.10.1760.20">
    <property type="match status" value="1"/>
</dbReference>
<evidence type="ECO:0000256" key="1">
    <source>
        <dbReference type="SAM" id="Phobius"/>
    </source>
</evidence>